<proteinExistence type="predicted"/>
<sequence>MTLDRHAPEAEIAKAVGAFSNWGRWGEHDVLGTLNFLDEAKRRQGAGLIRRGASFSLSQSFDMDGPQRGWRRRTNPVHTMLDTGVEASLGIQGFPHGLGGADDVIAMPLQCSTQWDGLGHIFDHGKAWNGRSAAEVVTSAGDQVTGIEHMAAQVAGRGVLLDVGRHLGEGGELPDGFAITEEHLRSTAAAQNVLVGRGDIVTVRTGQLARARREGWGEYAGGPAPGLSFTSAGWLHGTEIAAVATDTWGFEVRPNEFEHAFQPLHQVAIPHIGLLIGEMWDLDALAEDCVADGVYEFWLTAAPLPITGAVGSPVNPVAVK</sequence>
<reference evidence="1 2" key="1">
    <citation type="submission" date="2021-02" db="EMBL/GenBank/DDBJ databases">
        <title>Genome Streptomyces sp. RHZ10.</title>
        <authorList>
            <person name="Besaury L."/>
        </authorList>
    </citation>
    <scope>NUCLEOTIDE SEQUENCE [LARGE SCALE GENOMIC DNA]</scope>
    <source>
        <strain evidence="1 2">RHZ10</strain>
    </source>
</reference>
<protein>
    <submittedName>
        <fullName evidence="1">Cyclase family protein</fullName>
    </submittedName>
</protein>
<gene>
    <name evidence="1" type="ORF">JS521_10730</name>
</gene>
<dbReference type="RefSeq" id="WP_205082495.1">
    <property type="nucleotide sequence ID" value="NZ_JAFEUF010000038.1"/>
</dbReference>
<dbReference type="Proteomes" id="UP000712045">
    <property type="component" value="Unassembled WGS sequence"/>
</dbReference>
<dbReference type="PANTHER" id="PTHR34861:SF10">
    <property type="entry name" value="CYCLASE"/>
    <property type="match status" value="1"/>
</dbReference>
<keyword evidence="2" id="KW-1185">Reference proteome</keyword>
<dbReference type="Gene3D" id="3.50.30.50">
    <property type="entry name" value="Putative cyclase"/>
    <property type="match status" value="1"/>
</dbReference>
<name>A0ABS2HTF1_9ACTN</name>
<dbReference type="EMBL" id="JAFEUF010000038">
    <property type="protein sequence ID" value="MBM7054326.1"/>
    <property type="molecule type" value="Genomic_DNA"/>
</dbReference>
<dbReference type="InterPro" id="IPR037175">
    <property type="entry name" value="KFase_sf"/>
</dbReference>
<comment type="caution">
    <text evidence="1">The sequence shown here is derived from an EMBL/GenBank/DDBJ whole genome shotgun (WGS) entry which is preliminary data.</text>
</comment>
<dbReference type="Pfam" id="PF04199">
    <property type="entry name" value="Cyclase"/>
    <property type="match status" value="1"/>
</dbReference>
<dbReference type="PANTHER" id="PTHR34861">
    <property type="match status" value="1"/>
</dbReference>
<organism evidence="1 2">
    <name type="scientific">Streptomyces durocortorensis</name>
    <dbReference type="NCBI Taxonomy" id="2811104"/>
    <lineage>
        <taxon>Bacteria</taxon>
        <taxon>Bacillati</taxon>
        <taxon>Actinomycetota</taxon>
        <taxon>Actinomycetes</taxon>
        <taxon>Kitasatosporales</taxon>
        <taxon>Streptomycetaceae</taxon>
        <taxon>Streptomyces</taxon>
    </lineage>
</organism>
<evidence type="ECO:0000313" key="1">
    <source>
        <dbReference type="EMBL" id="MBM7054326.1"/>
    </source>
</evidence>
<dbReference type="SUPFAM" id="SSF102198">
    <property type="entry name" value="Putative cyclase"/>
    <property type="match status" value="1"/>
</dbReference>
<dbReference type="InterPro" id="IPR007325">
    <property type="entry name" value="KFase/CYL"/>
</dbReference>
<accession>A0ABS2HTF1</accession>
<evidence type="ECO:0000313" key="2">
    <source>
        <dbReference type="Proteomes" id="UP000712045"/>
    </source>
</evidence>